<dbReference type="InterPro" id="IPR006564">
    <property type="entry name" value="Znf_PMZ"/>
</dbReference>
<evidence type="ECO:0000313" key="15">
    <source>
        <dbReference type="Proteomes" id="UP001289374"/>
    </source>
</evidence>
<dbReference type="Pfam" id="PF23559">
    <property type="entry name" value="WHD_DRP"/>
    <property type="match status" value="1"/>
</dbReference>
<dbReference type="PRINTS" id="PR00364">
    <property type="entry name" value="DISEASERSIST"/>
</dbReference>
<dbReference type="Gene3D" id="1.10.10.10">
    <property type="entry name" value="Winged helix-like DNA-binding domain superfamily/Winged helix DNA-binding domain"/>
    <property type="match status" value="1"/>
</dbReference>
<reference evidence="14" key="2">
    <citation type="journal article" date="2024" name="Plant">
        <title>Genomic evolution and insights into agronomic trait innovations of Sesamum species.</title>
        <authorList>
            <person name="Miao H."/>
            <person name="Wang L."/>
            <person name="Qu L."/>
            <person name="Liu H."/>
            <person name="Sun Y."/>
            <person name="Le M."/>
            <person name="Wang Q."/>
            <person name="Wei S."/>
            <person name="Zheng Y."/>
            <person name="Lin W."/>
            <person name="Duan Y."/>
            <person name="Cao H."/>
            <person name="Xiong S."/>
            <person name="Wang X."/>
            <person name="Wei L."/>
            <person name="Li C."/>
            <person name="Ma Q."/>
            <person name="Ju M."/>
            <person name="Zhao R."/>
            <person name="Li G."/>
            <person name="Mu C."/>
            <person name="Tian Q."/>
            <person name="Mei H."/>
            <person name="Zhang T."/>
            <person name="Gao T."/>
            <person name="Zhang H."/>
        </authorList>
    </citation>
    <scope>NUCLEOTIDE SEQUENCE</scope>
    <source>
        <strain evidence="14">K16</strain>
    </source>
</reference>
<evidence type="ECO:0000259" key="13">
    <source>
        <dbReference type="PROSITE" id="PS50966"/>
    </source>
</evidence>
<dbReference type="Gene3D" id="3.40.50.300">
    <property type="entry name" value="P-loop containing nucleotide triphosphate hydrolases"/>
    <property type="match status" value="1"/>
</dbReference>
<sequence>MADASVSMVLNRLAPLIEKKVREEVCLLLNSKKEAQNLSEKLKRVHEVLSDAEQKGVADHRVRSWLEKLQYIAYEIDDVLDEWELENIRQKLEESEDANGSRIDSWEKKVYSFLQSVCLCFKQTAHRRTIALHIKGINERLDSIARENENEFNFIPNLGGESNQDIRRVITTSFVDVSEIHGWSDDKKTLISKLLSESSSQGGDDGVQIISIVGAGGMGKTALAQLVFNEFNAGEMKEQFQVRIWICVSDPFDEIKIARAILESLNRSAPNLSEFETLLQYIRESISGRKFFLVLDDVWTEEDSKWIPLKVCLKSVLSQIALQDRREADREMLEETGMEIAKKCKGLPLAAKTVGGLLRFKNSLQEWQNVLKSEIWGLEKVRKDLFPFLMLSYNELHPEVKRCFSYCAIFPKDKEINVDELIRIWMAQGFLSSSDQSTETELEQIGFDYFDDLATRSFFQDFTKDEARNNRIVTCKMHGIVHDFAQFLTKNECLIAERVDAGATQVVPAQDARHLTLLHTVGTTDTEPFAIWQTEKLHPKSESITLCLHYGGEARHVPEALYEGGSLCKFDYVLPNEGAGEGDAVGKGDAVSEGEAVSEGDGQGDKDILVDSDYEIEGDKIEEQVKEAGMVEEQMWVTSESSGESSDEEEDDVVENDGDLDEHRDSDGGEGDGHSHPVFNPTEIYDPIFELGMLFTNKSEFKKALQSHAIKSKRTLKFIKNDKQRVYVKCGAIDCEWKMHAIKVRGEETFQINLLYPKRCVKGFRLDIINDLRVNVSRHQAYRAKKAALKEIEGSPEWQYARLWDYADEVRKTNPGSTVLVGTEQIEGEERFNRFYMCFGALKAGFRAVVSKECRETWEWFLILLKHDLDIVRQDEYTFMSDKQKGLIQAFEEVFPGCDHRFCVRHLHNNLKNAGYRGLAFKTALWNAARACTVGEWKMRMQEMKKISESAHDWFNDKPAVQWSRSHFSETSQCDMLLNNVCETFNSCIIDAREKPILTMLEWIREYIMRRMQENRDRSNTKWKEKLCPKIQQILQKHASKVADCMPIKADDLHYQVSCFDGSQHCVDLGAKSCSCRKWQLSGIPCKHACCAIYHQKQDPIDYVADCYSVDTYRKVYEPAIQPMSHEGLWSESLIIPPLPPNFGRVQEGETRSTLDQRASKKAVESKVGKRKAVDNIIEDNSNEIEHGGSSGTQYPNILPPLHTEAEPTPEACITQQETVSQPPAVPVYKAGPSMYEQLSMSNKHMTLQSRVQIRAPPPMIGPQRIPVFSSVSRAQSGTIKPIITEGGQKYLDLSQFSSSDAH</sequence>
<keyword evidence="3" id="KW-0479">Metal-binding</keyword>
<evidence type="ECO:0000256" key="9">
    <source>
        <dbReference type="ARBA" id="ARBA00022840"/>
    </source>
</evidence>
<dbReference type="InterPro" id="IPR036388">
    <property type="entry name" value="WH-like_DNA-bd_sf"/>
</dbReference>
<comment type="caution">
    <text evidence="14">The sequence shown here is derived from an EMBL/GenBank/DDBJ whole genome shotgun (WGS) entry which is preliminary data.</text>
</comment>
<dbReference type="InterPro" id="IPR041118">
    <property type="entry name" value="Rx_N"/>
</dbReference>
<accession>A0AAE2C1H9</accession>
<dbReference type="GO" id="GO:0005524">
    <property type="term" value="F:ATP binding"/>
    <property type="evidence" value="ECO:0007669"/>
    <property type="project" value="UniProtKB-KW"/>
</dbReference>
<evidence type="ECO:0000256" key="3">
    <source>
        <dbReference type="ARBA" id="ARBA00022723"/>
    </source>
</evidence>
<dbReference type="Gene3D" id="1.20.5.4130">
    <property type="match status" value="1"/>
</dbReference>
<organism evidence="14 15">
    <name type="scientific">Sesamum angolense</name>
    <dbReference type="NCBI Taxonomy" id="2727404"/>
    <lineage>
        <taxon>Eukaryota</taxon>
        <taxon>Viridiplantae</taxon>
        <taxon>Streptophyta</taxon>
        <taxon>Embryophyta</taxon>
        <taxon>Tracheophyta</taxon>
        <taxon>Spermatophyta</taxon>
        <taxon>Magnoliopsida</taxon>
        <taxon>eudicotyledons</taxon>
        <taxon>Gunneridae</taxon>
        <taxon>Pentapetalae</taxon>
        <taxon>asterids</taxon>
        <taxon>lamiids</taxon>
        <taxon>Lamiales</taxon>
        <taxon>Pedaliaceae</taxon>
        <taxon>Sesamum</taxon>
    </lineage>
</organism>
<dbReference type="InterPro" id="IPR038005">
    <property type="entry name" value="RX-like_CC"/>
</dbReference>
<evidence type="ECO:0000256" key="5">
    <source>
        <dbReference type="ARBA" id="ARBA00022741"/>
    </source>
</evidence>
<protein>
    <submittedName>
        <fullName evidence="14">Disease resistance protein RGA3</fullName>
    </submittedName>
</protein>
<feature type="region of interest" description="Disordered" evidence="12">
    <location>
        <begin position="582"/>
        <end position="609"/>
    </location>
</feature>
<dbReference type="Gene3D" id="1.10.8.430">
    <property type="entry name" value="Helical domain of apoptotic protease-activating factors"/>
    <property type="match status" value="1"/>
</dbReference>
<dbReference type="Pfam" id="PF03108">
    <property type="entry name" value="DBD_Tnp_Mut"/>
    <property type="match status" value="1"/>
</dbReference>
<dbReference type="InterPro" id="IPR018289">
    <property type="entry name" value="MULE_transposase_dom"/>
</dbReference>
<keyword evidence="8" id="KW-0862">Zinc</keyword>
<dbReference type="SUPFAM" id="SSF52540">
    <property type="entry name" value="P-loop containing nucleoside triphosphate hydrolases"/>
    <property type="match status" value="1"/>
</dbReference>
<evidence type="ECO:0000256" key="1">
    <source>
        <dbReference type="ARBA" id="ARBA00008894"/>
    </source>
</evidence>
<dbReference type="Pfam" id="PF10551">
    <property type="entry name" value="MULE"/>
    <property type="match status" value="1"/>
</dbReference>
<proteinExistence type="inferred from homology"/>
<dbReference type="InterPro" id="IPR007527">
    <property type="entry name" value="Znf_SWIM"/>
</dbReference>
<dbReference type="SMART" id="SM00575">
    <property type="entry name" value="ZnF_PMZ"/>
    <property type="match status" value="1"/>
</dbReference>
<evidence type="ECO:0000256" key="10">
    <source>
        <dbReference type="PROSITE-ProRule" id="PRU00325"/>
    </source>
</evidence>
<comment type="similarity">
    <text evidence="1">Belongs to the disease resistance NB-LRR family.</text>
</comment>
<dbReference type="GO" id="GO:0043531">
    <property type="term" value="F:ADP binding"/>
    <property type="evidence" value="ECO:0007669"/>
    <property type="project" value="InterPro"/>
</dbReference>
<evidence type="ECO:0000256" key="4">
    <source>
        <dbReference type="ARBA" id="ARBA00022737"/>
    </source>
</evidence>
<dbReference type="InterPro" id="IPR004332">
    <property type="entry name" value="Transposase_MuDR"/>
</dbReference>
<evidence type="ECO:0000256" key="12">
    <source>
        <dbReference type="SAM" id="MobiDB-lite"/>
    </source>
</evidence>
<dbReference type="Pfam" id="PF04434">
    <property type="entry name" value="SWIM"/>
    <property type="match status" value="1"/>
</dbReference>
<evidence type="ECO:0000256" key="8">
    <source>
        <dbReference type="ARBA" id="ARBA00022833"/>
    </source>
</evidence>
<evidence type="ECO:0000256" key="11">
    <source>
        <dbReference type="SAM" id="Coils"/>
    </source>
</evidence>
<evidence type="ECO:0000313" key="14">
    <source>
        <dbReference type="EMBL" id="KAK4405602.1"/>
    </source>
</evidence>
<keyword evidence="2" id="KW-0433">Leucine-rich repeat</keyword>
<evidence type="ECO:0000256" key="7">
    <source>
        <dbReference type="ARBA" id="ARBA00022821"/>
    </source>
</evidence>
<dbReference type="InterPro" id="IPR058922">
    <property type="entry name" value="WHD_DRP"/>
</dbReference>
<dbReference type="PANTHER" id="PTHR31973:SF187">
    <property type="entry name" value="MUTATOR TRANSPOSASE MUDRA PROTEIN"/>
    <property type="match status" value="1"/>
</dbReference>
<dbReference type="InterPro" id="IPR027417">
    <property type="entry name" value="P-loop_NTPase"/>
</dbReference>
<dbReference type="PROSITE" id="PS50966">
    <property type="entry name" value="ZF_SWIM"/>
    <property type="match status" value="1"/>
</dbReference>
<dbReference type="InterPro" id="IPR042197">
    <property type="entry name" value="Apaf_helical"/>
</dbReference>
<dbReference type="Proteomes" id="UP001289374">
    <property type="component" value="Unassembled WGS sequence"/>
</dbReference>
<name>A0AAE2C1H9_9LAMI</name>
<dbReference type="Pfam" id="PF00931">
    <property type="entry name" value="NB-ARC"/>
    <property type="match status" value="1"/>
</dbReference>
<feature type="coiled-coil region" evidence="11">
    <location>
        <begin position="28"/>
        <end position="55"/>
    </location>
</feature>
<reference evidence="14" key="1">
    <citation type="submission" date="2020-06" db="EMBL/GenBank/DDBJ databases">
        <authorList>
            <person name="Li T."/>
            <person name="Hu X."/>
            <person name="Zhang T."/>
            <person name="Song X."/>
            <person name="Zhang H."/>
            <person name="Dai N."/>
            <person name="Sheng W."/>
            <person name="Hou X."/>
            <person name="Wei L."/>
        </authorList>
    </citation>
    <scope>NUCLEOTIDE SEQUENCE</scope>
    <source>
        <strain evidence="14">K16</strain>
        <tissue evidence="14">Leaf</tissue>
    </source>
</reference>
<dbReference type="GO" id="GO:0008270">
    <property type="term" value="F:zinc ion binding"/>
    <property type="evidence" value="ECO:0007669"/>
    <property type="project" value="UniProtKB-KW"/>
</dbReference>
<keyword evidence="15" id="KW-1185">Reference proteome</keyword>
<keyword evidence="4" id="KW-0677">Repeat</keyword>
<feature type="domain" description="SWIM-type" evidence="13">
    <location>
        <begin position="1055"/>
        <end position="1097"/>
    </location>
</feature>
<keyword evidence="11" id="KW-0175">Coiled coil</keyword>
<dbReference type="Pfam" id="PF18052">
    <property type="entry name" value="Rx_N"/>
    <property type="match status" value="1"/>
</dbReference>
<dbReference type="CDD" id="cd14798">
    <property type="entry name" value="RX-CC_like"/>
    <property type="match status" value="1"/>
</dbReference>
<evidence type="ECO:0000256" key="2">
    <source>
        <dbReference type="ARBA" id="ARBA00022614"/>
    </source>
</evidence>
<keyword evidence="7" id="KW-0611">Plant defense</keyword>
<feature type="compositionally biased region" description="Acidic residues" evidence="12">
    <location>
        <begin position="645"/>
        <end position="660"/>
    </location>
</feature>
<feature type="region of interest" description="Disordered" evidence="12">
    <location>
        <begin position="636"/>
        <end position="679"/>
    </location>
</feature>
<dbReference type="PANTHER" id="PTHR31973">
    <property type="entry name" value="POLYPROTEIN, PUTATIVE-RELATED"/>
    <property type="match status" value="1"/>
</dbReference>
<dbReference type="FunFam" id="1.10.10.10:FF:000322">
    <property type="entry name" value="Probable disease resistance protein At1g63360"/>
    <property type="match status" value="1"/>
</dbReference>
<keyword evidence="6 10" id="KW-0863">Zinc-finger</keyword>
<dbReference type="InterPro" id="IPR002182">
    <property type="entry name" value="NB-ARC"/>
</dbReference>
<gene>
    <name evidence="14" type="ORF">Sango_0566700</name>
</gene>
<keyword evidence="5" id="KW-0547">Nucleotide-binding</keyword>
<evidence type="ECO:0000256" key="6">
    <source>
        <dbReference type="ARBA" id="ARBA00022771"/>
    </source>
</evidence>
<dbReference type="EMBL" id="JACGWL010000003">
    <property type="protein sequence ID" value="KAK4405602.1"/>
    <property type="molecule type" value="Genomic_DNA"/>
</dbReference>
<feature type="compositionally biased region" description="Basic and acidic residues" evidence="12">
    <location>
        <begin position="661"/>
        <end position="675"/>
    </location>
</feature>
<keyword evidence="9" id="KW-0067">ATP-binding</keyword>
<dbReference type="GO" id="GO:0006952">
    <property type="term" value="P:defense response"/>
    <property type="evidence" value="ECO:0007669"/>
    <property type="project" value="UniProtKB-KW"/>
</dbReference>